<reference evidence="1" key="1">
    <citation type="submission" date="2023-03" db="EMBL/GenBank/DDBJ databases">
        <title>Massive genome expansion in bonnet fungi (Mycena s.s.) driven by repeated elements and novel gene families across ecological guilds.</title>
        <authorList>
            <consortium name="Lawrence Berkeley National Laboratory"/>
            <person name="Harder C.B."/>
            <person name="Miyauchi S."/>
            <person name="Viragh M."/>
            <person name="Kuo A."/>
            <person name="Thoen E."/>
            <person name="Andreopoulos B."/>
            <person name="Lu D."/>
            <person name="Skrede I."/>
            <person name="Drula E."/>
            <person name="Henrissat B."/>
            <person name="Morin E."/>
            <person name="Kohler A."/>
            <person name="Barry K."/>
            <person name="LaButti K."/>
            <person name="Morin E."/>
            <person name="Salamov A."/>
            <person name="Lipzen A."/>
            <person name="Mereny Z."/>
            <person name="Hegedus B."/>
            <person name="Baldrian P."/>
            <person name="Stursova M."/>
            <person name="Weitz H."/>
            <person name="Taylor A."/>
            <person name="Grigoriev I.V."/>
            <person name="Nagy L.G."/>
            <person name="Martin F."/>
            <person name="Kauserud H."/>
        </authorList>
    </citation>
    <scope>NUCLEOTIDE SEQUENCE</scope>
    <source>
        <strain evidence="1">CBHHK067</strain>
    </source>
</reference>
<dbReference type="SUPFAM" id="SSF51430">
    <property type="entry name" value="NAD(P)-linked oxidoreductase"/>
    <property type="match status" value="1"/>
</dbReference>
<proteinExistence type="predicted"/>
<sequence>MHKAPFVYPIIGSRKVEHLMANIEALDITLTAEHIAYIESILPFDTGFPSDFLSGYPFLISLFAMYDPQPLLPPVAAAN</sequence>
<keyword evidence="2" id="KW-1185">Reference proteome</keyword>
<dbReference type="Proteomes" id="UP001221757">
    <property type="component" value="Unassembled WGS sequence"/>
</dbReference>
<evidence type="ECO:0000313" key="2">
    <source>
        <dbReference type="Proteomes" id="UP001221757"/>
    </source>
</evidence>
<dbReference type="InterPro" id="IPR036812">
    <property type="entry name" value="NAD(P)_OxRdtase_dom_sf"/>
</dbReference>
<comment type="caution">
    <text evidence="1">The sequence shown here is derived from an EMBL/GenBank/DDBJ whole genome shotgun (WGS) entry which is preliminary data.</text>
</comment>
<dbReference type="Gene3D" id="3.20.20.100">
    <property type="entry name" value="NADP-dependent oxidoreductase domain"/>
    <property type="match status" value="1"/>
</dbReference>
<organism evidence="1 2">
    <name type="scientific">Mycena rosella</name>
    <name type="common">Pink bonnet</name>
    <name type="synonym">Agaricus rosellus</name>
    <dbReference type="NCBI Taxonomy" id="1033263"/>
    <lineage>
        <taxon>Eukaryota</taxon>
        <taxon>Fungi</taxon>
        <taxon>Dikarya</taxon>
        <taxon>Basidiomycota</taxon>
        <taxon>Agaricomycotina</taxon>
        <taxon>Agaricomycetes</taxon>
        <taxon>Agaricomycetidae</taxon>
        <taxon>Agaricales</taxon>
        <taxon>Marasmiineae</taxon>
        <taxon>Mycenaceae</taxon>
        <taxon>Mycena</taxon>
    </lineage>
</organism>
<gene>
    <name evidence="1" type="ORF">B0H17DRAFT_1205792</name>
</gene>
<evidence type="ECO:0008006" key="3">
    <source>
        <dbReference type="Google" id="ProtNLM"/>
    </source>
</evidence>
<dbReference type="EMBL" id="JARKIE010000117">
    <property type="protein sequence ID" value="KAJ7681514.1"/>
    <property type="molecule type" value="Genomic_DNA"/>
</dbReference>
<evidence type="ECO:0000313" key="1">
    <source>
        <dbReference type="EMBL" id="KAJ7681514.1"/>
    </source>
</evidence>
<dbReference type="AlphaFoldDB" id="A0AAD7D7Z0"/>
<protein>
    <recommendedName>
        <fullName evidence="3">NADP-dependent oxidoreductase domain-containing protein</fullName>
    </recommendedName>
</protein>
<accession>A0AAD7D7Z0</accession>
<name>A0AAD7D7Z0_MYCRO</name>